<dbReference type="InterPro" id="IPR011044">
    <property type="entry name" value="Quino_amine_DH_bsu"/>
</dbReference>
<dbReference type="InterPro" id="IPR015943">
    <property type="entry name" value="WD40/YVTN_repeat-like_dom_sf"/>
</dbReference>
<dbReference type="EMBL" id="FAOZ01000003">
    <property type="protein sequence ID" value="CUU54614.1"/>
    <property type="molecule type" value="Genomic_DNA"/>
</dbReference>
<dbReference type="Proteomes" id="UP000198802">
    <property type="component" value="Unassembled WGS sequence"/>
</dbReference>
<dbReference type="GO" id="GO:0016798">
    <property type="term" value="F:hydrolase activity, acting on glycosyl bonds"/>
    <property type="evidence" value="ECO:0007669"/>
    <property type="project" value="UniProtKB-KW"/>
</dbReference>
<protein>
    <recommendedName>
        <fullName evidence="6">Fibronectin type-III domain-containing protein</fullName>
    </recommendedName>
</protein>
<proteinExistence type="predicted"/>
<dbReference type="InterPro" id="IPR036116">
    <property type="entry name" value="FN3_sf"/>
</dbReference>
<dbReference type="SUPFAM" id="SSF50969">
    <property type="entry name" value="YVTN repeat-like/Quinoprotein amine dehydrogenase"/>
    <property type="match status" value="1"/>
</dbReference>
<keyword evidence="1" id="KW-0378">Hydrolase</keyword>
<dbReference type="InterPro" id="IPR003961">
    <property type="entry name" value="FN3_dom"/>
</dbReference>
<accession>A0A0S4QJE2</accession>
<evidence type="ECO:0000256" key="2">
    <source>
        <dbReference type="ARBA" id="ARBA00023326"/>
    </source>
</evidence>
<dbReference type="GO" id="GO:0000272">
    <property type="term" value="P:polysaccharide catabolic process"/>
    <property type="evidence" value="ECO:0007669"/>
    <property type="project" value="UniProtKB-KW"/>
</dbReference>
<keyword evidence="2" id="KW-0624">Polysaccharide degradation</keyword>
<dbReference type="Gene3D" id="2.130.10.10">
    <property type="entry name" value="YVTN repeat-like/Quinoprotein amine dehydrogenase"/>
    <property type="match status" value="1"/>
</dbReference>
<keyword evidence="5" id="KW-1185">Reference proteome</keyword>
<evidence type="ECO:0008006" key="6">
    <source>
        <dbReference type="Google" id="ProtNLM"/>
    </source>
</evidence>
<name>A0A0S4QJE2_9ACTN</name>
<sequence length="659" mass="66152">MWRGKTVRRGSTVRAGTVTLAAALAALTLLGVLGTSPGAAVVRVTDSGAWLWSAAKGWVTHVNGPSGAPDFNVELAAARGHPVELAQDGVSVLVTDLRTGVVSRIDPATMDLASRQFGPAGADGSTGAVRVVARDELAFVIETDSGLVTRIDPRTLDIIGEQISVGARVTGAGIDADGVLWVVVAERGEAVAIRDGRRLATVPVAAPRSTLGLTIAGGQPVVIDATSPALVPVTATGAHPAVSLPAPAGGNRRLLVAPTIEGRVVPVLVEGTGTVLLVDLDAHDGDGSTQQVQLAGQRPSPDLGAPVIEAGRLYVPDNGTGRVLVYDRSAGRFEAPIQLAGDAGMVTLFVRNGTVWANNTDGTSAVAVDPDGRRRDVDKYAPDLAVPVANASTSAPPPVVVPSAPGQQIPPTVRPSRAARPTVPARTQPGAAPNPVPGTGQPPTTAAPPRPPDTATVPSVIATLPPTTTPAAVPGQPSITAGSASGAVIFTVAAGAGGPATTFTVSTSLGTNETLQGSGSLSVPTTGCQTVSATATATGPGGTSTSSTPAQALGCVPPGPVRNLDVVGVGLGTDDPKRRITWQPPLDDGGGPLEYVVTITNFGNPGEYPPETYTTTGLVLDVVGYTGGTDTCASCQDFTVQARNAAGTGAGQTNRARSE</sequence>
<dbReference type="Gene3D" id="2.60.40.10">
    <property type="entry name" value="Immunoglobulins"/>
    <property type="match status" value="1"/>
</dbReference>
<evidence type="ECO:0000256" key="1">
    <source>
        <dbReference type="ARBA" id="ARBA00023295"/>
    </source>
</evidence>
<organism evidence="4 5">
    <name type="scientific">Parafrankia irregularis</name>
    <dbReference type="NCBI Taxonomy" id="795642"/>
    <lineage>
        <taxon>Bacteria</taxon>
        <taxon>Bacillati</taxon>
        <taxon>Actinomycetota</taxon>
        <taxon>Actinomycetes</taxon>
        <taxon>Frankiales</taxon>
        <taxon>Frankiaceae</taxon>
        <taxon>Parafrankia</taxon>
    </lineage>
</organism>
<dbReference type="SUPFAM" id="SSF49265">
    <property type="entry name" value="Fibronectin type III"/>
    <property type="match status" value="1"/>
</dbReference>
<evidence type="ECO:0000313" key="5">
    <source>
        <dbReference type="Proteomes" id="UP000198802"/>
    </source>
</evidence>
<dbReference type="CDD" id="cd00063">
    <property type="entry name" value="FN3"/>
    <property type="match status" value="1"/>
</dbReference>
<dbReference type="InterPro" id="IPR013783">
    <property type="entry name" value="Ig-like_fold"/>
</dbReference>
<gene>
    <name evidence="4" type="ORF">Ga0074812_103104</name>
</gene>
<keyword evidence="1" id="KW-0326">Glycosidase</keyword>
<reference evidence="5" key="1">
    <citation type="submission" date="2015-11" db="EMBL/GenBank/DDBJ databases">
        <authorList>
            <person name="Varghese N."/>
        </authorList>
    </citation>
    <scope>NUCLEOTIDE SEQUENCE [LARGE SCALE GENOMIC DNA]</scope>
    <source>
        <strain evidence="5">DSM 45899</strain>
    </source>
</reference>
<feature type="region of interest" description="Disordered" evidence="3">
    <location>
        <begin position="389"/>
        <end position="455"/>
    </location>
</feature>
<evidence type="ECO:0000313" key="4">
    <source>
        <dbReference type="EMBL" id="CUU54614.1"/>
    </source>
</evidence>
<dbReference type="AlphaFoldDB" id="A0A0S4QJE2"/>
<evidence type="ECO:0000256" key="3">
    <source>
        <dbReference type="SAM" id="MobiDB-lite"/>
    </source>
</evidence>
<keyword evidence="2" id="KW-0119">Carbohydrate metabolism</keyword>